<comment type="caution">
    <text evidence="1">The sequence shown here is derived from an EMBL/GenBank/DDBJ whole genome shotgun (WGS) entry which is preliminary data.</text>
</comment>
<dbReference type="AlphaFoldDB" id="A0A3S5BA07"/>
<keyword evidence="2" id="KW-1185">Reference proteome</keyword>
<proteinExistence type="predicted"/>
<reference evidence="1" key="1">
    <citation type="submission" date="2018-11" db="EMBL/GenBank/DDBJ databases">
        <authorList>
            <consortium name="Pathogen Informatics"/>
        </authorList>
    </citation>
    <scope>NUCLEOTIDE SEQUENCE</scope>
</reference>
<name>A0A3S5BA07_9PLAT</name>
<dbReference type="Proteomes" id="UP000784294">
    <property type="component" value="Unassembled WGS sequence"/>
</dbReference>
<evidence type="ECO:0000313" key="1">
    <source>
        <dbReference type="EMBL" id="VEL44303.1"/>
    </source>
</evidence>
<gene>
    <name evidence="1" type="ORF">PXEA_LOCUS37743</name>
</gene>
<sequence>MIALATQTIKDKIDELKESDASINVSSAPTKTNEYPAFDISDFSVNDQYRPTGQLSCTEELSKSMQLLSARTSVTGRLREEDLHIDESVRQETSERDDVDKPLLCDRLPTTDYAENKINDGDKMECLTSTLSMAALAPTGLTALATQTIKDKIDELKESDASINVSSAPTKVFDIESLVPVR</sequence>
<accession>A0A3S5BA07</accession>
<protein>
    <submittedName>
        <fullName evidence="1">Uncharacterized protein</fullName>
    </submittedName>
</protein>
<evidence type="ECO:0000313" key="2">
    <source>
        <dbReference type="Proteomes" id="UP000784294"/>
    </source>
</evidence>
<organism evidence="1 2">
    <name type="scientific">Protopolystoma xenopodis</name>
    <dbReference type="NCBI Taxonomy" id="117903"/>
    <lineage>
        <taxon>Eukaryota</taxon>
        <taxon>Metazoa</taxon>
        <taxon>Spiralia</taxon>
        <taxon>Lophotrochozoa</taxon>
        <taxon>Platyhelminthes</taxon>
        <taxon>Monogenea</taxon>
        <taxon>Polyopisthocotylea</taxon>
        <taxon>Polystomatidea</taxon>
        <taxon>Polystomatidae</taxon>
        <taxon>Protopolystoma</taxon>
    </lineage>
</organism>
<dbReference type="EMBL" id="CAAALY010293996">
    <property type="protein sequence ID" value="VEL44303.1"/>
    <property type="molecule type" value="Genomic_DNA"/>
</dbReference>